<dbReference type="RefSeq" id="WP_216714215.1">
    <property type="nucleotide sequence ID" value="NZ_JACVEL010000006.1"/>
</dbReference>
<gene>
    <name evidence="2" type="ORF">H9Y05_10180</name>
</gene>
<evidence type="ECO:0000313" key="2">
    <source>
        <dbReference type="EMBL" id="MBC9812836.1"/>
    </source>
</evidence>
<sequence>MKRLIVFGSIALLTGLFSSCKKEVIQPNSRTEISDCPSGTNAKMKKAGSATSVTITTPGNSETGATGGITDPNDDDYSNRKPAKTKN</sequence>
<organism evidence="2 3">
    <name type="scientific">Taishania pollutisoli</name>
    <dbReference type="NCBI Taxonomy" id="2766479"/>
    <lineage>
        <taxon>Bacteria</taxon>
        <taxon>Pseudomonadati</taxon>
        <taxon>Bacteroidota</taxon>
        <taxon>Flavobacteriia</taxon>
        <taxon>Flavobacteriales</taxon>
        <taxon>Crocinitomicaceae</taxon>
        <taxon>Taishania</taxon>
    </lineage>
</organism>
<dbReference type="PROSITE" id="PS51257">
    <property type="entry name" value="PROKAR_LIPOPROTEIN"/>
    <property type="match status" value="1"/>
</dbReference>
<evidence type="ECO:0008006" key="4">
    <source>
        <dbReference type="Google" id="ProtNLM"/>
    </source>
</evidence>
<feature type="compositionally biased region" description="Polar residues" evidence="1">
    <location>
        <begin position="49"/>
        <end position="64"/>
    </location>
</feature>
<accession>A0A8J6TXP6</accession>
<dbReference type="EMBL" id="JACVEL010000006">
    <property type="protein sequence ID" value="MBC9812836.1"/>
    <property type="molecule type" value="Genomic_DNA"/>
</dbReference>
<evidence type="ECO:0000256" key="1">
    <source>
        <dbReference type="SAM" id="MobiDB-lite"/>
    </source>
</evidence>
<proteinExistence type="predicted"/>
<evidence type="ECO:0000313" key="3">
    <source>
        <dbReference type="Proteomes" id="UP000652681"/>
    </source>
</evidence>
<feature type="region of interest" description="Disordered" evidence="1">
    <location>
        <begin position="35"/>
        <end position="87"/>
    </location>
</feature>
<name>A0A8J6TXP6_9FLAO</name>
<comment type="caution">
    <text evidence="2">The sequence shown here is derived from an EMBL/GenBank/DDBJ whole genome shotgun (WGS) entry which is preliminary data.</text>
</comment>
<keyword evidence="3" id="KW-1185">Reference proteome</keyword>
<dbReference type="Proteomes" id="UP000652681">
    <property type="component" value="Unassembled WGS sequence"/>
</dbReference>
<protein>
    <recommendedName>
        <fullName evidence="4">Lipoprotein</fullName>
    </recommendedName>
</protein>
<dbReference type="AlphaFoldDB" id="A0A8J6TXP6"/>
<reference evidence="2" key="1">
    <citation type="submission" date="2020-09" db="EMBL/GenBank/DDBJ databases">
        <title>Taishania pollutisoli gen. nov., sp. nov., Isolated from Tetrabromobisphenol A-Contaminated Soil.</title>
        <authorList>
            <person name="Chen Q."/>
        </authorList>
    </citation>
    <scope>NUCLEOTIDE SEQUENCE</scope>
    <source>
        <strain evidence="2">CZZ-1</strain>
    </source>
</reference>